<organism evidence="2 3">
    <name type="scientific">Actinoplanes subglobosus</name>
    <dbReference type="NCBI Taxonomy" id="1547892"/>
    <lineage>
        <taxon>Bacteria</taxon>
        <taxon>Bacillati</taxon>
        <taxon>Actinomycetota</taxon>
        <taxon>Actinomycetes</taxon>
        <taxon>Micromonosporales</taxon>
        <taxon>Micromonosporaceae</taxon>
        <taxon>Actinoplanes</taxon>
    </lineage>
</organism>
<evidence type="ECO:0000313" key="2">
    <source>
        <dbReference type="EMBL" id="MFC4066057.1"/>
    </source>
</evidence>
<feature type="region of interest" description="Disordered" evidence="1">
    <location>
        <begin position="1"/>
        <end position="75"/>
    </location>
</feature>
<dbReference type="EMBL" id="JBHSBL010000014">
    <property type="protein sequence ID" value="MFC4066057.1"/>
    <property type="molecule type" value="Genomic_DNA"/>
</dbReference>
<reference evidence="3" key="1">
    <citation type="journal article" date="2019" name="Int. J. Syst. Evol. Microbiol.">
        <title>The Global Catalogue of Microorganisms (GCM) 10K type strain sequencing project: providing services to taxonomists for standard genome sequencing and annotation.</title>
        <authorList>
            <consortium name="The Broad Institute Genomics Platform"/>
            <consortium name="The Broad Institute Genome Sequencing Center for Infectious Disease"/>
            <person name="Wu L."/>
            <person name="Ma J."/>
        </authorList>
    </citation>
    <scope>NUCLEOTIDE SEQUENCE [LARGE SCALE GENOMIC DNA]</scope>
    <source>
        <strain evidence="3">TBRC 5832</strain>
    </source>
</reference>
<comment type="caution">
    <text evidence="2">The sequence shown here is derived from an EMBL/GenBank/DDBJ whole genome shotgun (WGS) entry which is preliminary data.</text>
</comment>
<name>A0ABV8ISV2_9ACTN</name>
<evidence type="ECO:0000313" key="3">
    <source>
        <dbReference type="Proteomes" id="UP001595867"/>
    </source>
</evidence>
<keyword evidence="3" id="KW-1185">Reference proteome</keyword>
<accession>A0ABV8ISV2</accession>
<protein>
    <submittedName>
        <fullName evidence="2">Uncharacterized protein</fullName>
    </submittedName>
</protein>
<proteinExistence type="predicted"/>
<evidence type="ECO:0000256" key="1">
    <source>
        <dbReference type="SAM" id="MobiDB-lite"/>
    </source>
</evidence>
<feature type="compositionally biased region" description="Polar residues" evidence="1">
    <location>
        <begin position="1"/>
        <end position="17"/>
    </location>
</feature>
<gene>
    <name evidence="2" type="ORF">ACFO0C_14050</name>
</gene>
<dbReference type="RefSeq" id="WP_378067034.1">
    <property type="nucleotide sequence ID" value="NZ_JBHSBL010000014.1"/>
</dbReference>
<dbReference type="Proteomes" id="UP001595867">
    <property type="component" value="Unassembled WGS sequence"/>
</dbReference>
<sequence length="143" mass="15509">MTIGSDNLSNGSSTAQDRFSGGVSAYRQGRREALASDNDTELMSRNGSGLPIRSPGRSHASIEPSSTLDRASKLPSLDLNDPVFSAGWADSSSQSMADHPLLRGLLLELPARGTLPPSEWLDRWFEAARSILELLYVQEAKKH</sequence>